<dbReference type="InterPro" id="IPR057135">
    <property type="entry name" value="At4g27190-like_LRR"/>
</dbReference>
<dbReference type="PANTHER" id="PTHR47186:SF42">
    <property type="entry name" value="DISEASE RESISTANCE RPP13-LIKE PROTEIN 1"/>
    <property type="match status" value="1"/>
</dbReference>
<feature type="domain" description="Disease resistance protein At4g27190-like leucine-rich repeats" evidence="1">
    <location>
        <begin position="421"/>
        <end position="536"/>
    </location>
</feature>
<gene>
    <name evidence="3" type="primary">RPPL1_133</name>
    <name evidence="3" type="ORF">CK203_055943</name>
</gene>
<dbReference type="EMBL" id="QGNW01000374">
    <property type="protein sequence ID" value="RVW74204.1"/>
    <property type="molecule type" value="Genomic_DNA"/>
</dbReference>
<accession>A0A438GPT3</accession>
<evidence type="ECO:0000259" key="1">
    <source>
        <dbReference type="Pfam" id="PF23247"/>
    </source>
</evidence>
<comment type="caution">
    <text evidence="3">The sequence shown here is derived from an EMBL/GenBank/DDBJ whole genome shotgun (WGS) entry which is preliminary data.</text>
</comment>
<dbReference type="Gene3D" id="3.80.10.10">
    <property type="entry name" value="Ribonuclease Inhibitor"/>
    <property type="match status" value="3"/>
</dbReference>
<evidence type="ECO:0000313" key="3">
    <source>
        <dbReference type="EMBL" id="RVW74204.1"/>
    </source>
</evidence>
<proteinExistence type="predicted"/>
<sequence length="700" mass="79478">MGKLINLRHLDISDTSLKEMPMGMKGLKRLQTLTAFVVGEDRGAKIKELRDMSHLGGRLCISKLQNVVDAMDVFEANLKGKERLDELVMQWDGEATARDLQKETTVLEKLQPHNNLKELTIEHYCGEKFPNWLGEHSFTNMVSMQLHDCKNCSSLPSLGQLGSLKELSIMRIDGVQKVGQEFYGNIGSSSFKPFEALEILRFEKILEWEEWVCREIEFPCLKELYIKICPKLKKDLPKHLPKLTKLEISKCGQLVCRLPMAPFINELVLEECDDVVSRSGVHLASLTSLNVSNICKIPVELQYLHSLEWLVLSDCPDLNELPPVLHKLTSLKRLEIKGCPRLSSVSEVELPSMLEFLRVQQCDSLESLPEGLMANNTRLQDLSIMHCGSLRSLPSCISSLESLFILGCGKLELPLPQDMVHNFYPSLTRLSIIGIDCESLTSFPIGLFTKLMYLDIMSCTNLESLSIPEELRHVDLTSLKHISIRHCPNLESFPQGGLPTPNLERLSILNCEKLKSLPPQMRTLLTSLEDLSIIICPEIDSFPEGGLPTSLSQLKISSCCKLEQGRVRWNLQTLPFLRKIIIGVDEEERLESFPEKWLLPPTLTTLTIWGRENLKSLDNKGLQHLTSLETLKLRFCYKLKHFPKQGLPSSLSCLKICECPLLKKRCQRDTGEEWPKISHISRIVFEEFDEGSFRPLDVIL</sequence>
<dbReference type="Proteomes" id="UP000288805">
    <property type="component" value="Unassembled WGS sequence"/>
</dbReference>
<dbReference type="Pfam" id="PF25019">
    <property type="entry name" value="LRR_R13L1-DRL21"/>
    <property type="match status" value="1"/>
</dbReference>
<dbReference type="AlphaFoldDB" id="A0A438GPT3"/>
<reference evidence="3 4" key="1">
    <citation type="journal article" date="2018" name="PLoS Genet.">
        <title>Population sequencing reveals clonal diversity and ancestral inbreeding in the grapevine cultivar Chardonnay.</title>
        <authorList>
            <person name="Roach M.J."/>
            <person name="Johnson D.L."/>
            <person name="Bohlmann J."/>
            <person name="van Vuuren H.J."/>
            <person name="Jones S.J."/>
            <person name="Pretorius I.S."/>
            <person name="Schmidt S.A."/>
            <person name="Borneman A.R."/>
        </authorList>
    </citation>
    <scope>NUCLEOTIDE SEQUENCE [LARGE SCALE GENOMIC DNA]</scope>
    <source>
        <strain evidence="4">cv. Chardonnay</strain>
        <tissue evidence="3">Leaf</tissue>
    </source>
</reference>
<dbReference type="Pfam" id="PF23247">
    <property type="entry name" value="LRR_RPS2"/>
    <property type="match status" value="1"/>
</dbReference>
<dbReference type="SUPFAM" id="SSF52058">
    <property type="entry name" value="L domain-like"/>
    <property type="match status" value="3"/>
</dbReference>
<dbReference type="InterPro" id="IPR056789">
    <property type="entry name" value="LRR_R13L1-DRL21"/>
</dbReference>
<dbReference type="PANTHER" id="PTHR47186">
    <property type="entry name" value="LEUCINE-RICH REPEAT-CONTAINING PROTEIN 57"/>
    <property type="match status" value="1"/>
</dbReference>
<organism evidence="3 4">
    <name type="scientific">Vitis vinifera</name>
    <name type="common">Grape</name>
    <dbReference type="NCBI Taxonomy" id="29760"/>
    <lineage>
        <taxon>Eukaryota</taxon>
        <taxon>Viridiplantae</taxon>
        <taxon>Streptophyta</taxon>
        <taxon>Embryophyta</taxon>
        <taxon>Tracheophyta</taxon>
        <taxon>Spermatophyta</taxon>
        <taxon>Magnoliopsida</taxon>
        <taxon>eudicotyledons</taxon>
        <taxon>Gunneridae</taxon>
        <taxon>Pentapetalae</taxon>
        <taxon>rosids</taxon>
        <taxon>Vitales</taxon>
        <taxon>Vitaceae</taxon>
        <taxon>Viteae</taxon>
        <taxon>Vitis</taxon>
    </lineage>
</organism>
<protein>
    <submittedName>
        <fullName evidence="3">Putative disease resistance RPP13-like protein 1</fullName>
    </submittedName>
</protein>
<name>A0A438GPT3_VITVI</name>
<feature type="domain" description="R13L1/DRL21-like LRR repeat region" evidence="2">
    <location>
        <begin position="46"/>
        <end position="170"/>
    </location>
</feature>
<evidence type="ECO:0000313" key="4">
    <source>
        <dbReference type="Proteomes" id="UP000288805"/>
    </source>
</evidence>
<dbReference type="InterPro" id="IPR032675">
    <property type="entry name" value="LRR_dom_sf"/>
</dbReference>
<evidence type="ECO:0000259" key="2">
    <source>
        <dbReference type="Pfam" id="PF25019"/>
    </source>
</evidence>